<reference evidence="3 4" key="1">
    <citation type="submission" date="2020-07" db="EMBL/GenBank/DDBJ databases">
        <title>Sequencing the genomes of 1000 actinobacteria strains.</title>
        <authorList>
            <person name="Klenk H.-P."/>
        </authorList>
    </citation>
    <scope>NUCLEOTIDE SEQUENCE [LARGE SCALE GENOMIC DNA]</scope>
    <source>
        <strain evidence="3 4">DSM 29531</strain>
    </source>
</reference>
<dbReference type="RefSeq" id="WP_179483008.1">
    <property type="nucleotide sequence ID" value="NZ_JACCFW010000001.1"/>
</dbReference>
<dbReference type="InterPro" id="IPR016040">
    <property type="entry name" value="NAD(P)-bd_dom"/>
</dbReference>
<dbReference type="PANTHER" id="PTHR12126">
    <property type="entry name" value="NADH-UBIQUINONE OXIDOREDUCTASE 39 KDA SUBUNIT-RELATED"/>
    <property type="match status" value="1"/>
</dbReference>
<dbReference type="SUPFAM" id="SSF51735">
    <property type="entry name" value="NAD(P)-binding Rossmann-fold domains"/>
    <property type="match status" value="1"/>
</dbReference>
<protein>
    <submittedName>
        <fullName evidence="3">Uncharacterized protein YbjT (DUF2867 family)</fullName>
    </submittedName>
</protein>
<keyword evidence="4" id="KW-1185">Reference proteome</keyword>
<comment type="caution">
    <text evidence="3">The sequence shown here is derived from an EMBL/GenBank/DDBJ whole genome shotgun (WGS) entry which is preliminary data.</text>
</comment>
<dbReference type="GO" id="GO:0044877">
    <property type="term" value="F:protein-containing complex binding"/>
    <property type="evidence" value="ECO:0007669"/>
    <property type="project" value="TreeGrafter"/>
</dbReference>
<dbReference type="Proteomes" id="UP000571817">
    <property type="component" value="Unassembled WGS sequence"/>
</dbReference>
<organism evidence="3 4">
    <name type="scientific">Allobranchiibius huperziae</name>
    <dbReference type="NCBI Taxonomy" id="1874116"/>
    <lineage>
        <taxon>Bacteria</taxon>
        <taxon>Bacillati</taxon>
        <taxon>Actinomycetota</taxon>
        <taxon>Actinomycetes</taxon>
        <taxon>Micrococcales</taxon>
        <taxon>Dermacoccaceae</taxon>
        <taxon>Allobranchiibius</taxon>
    </lineage>
</organism>
<dbReference type="Gene3D" id="3.40.50.720">
    <property type="entry name" value="NAD(P)-binding Rossmann-like Domain"/>
    <property type="match status" value="1"/>
</dbReference>
<evidence type="ECO:0000256" key="1">
    <source>
        <dbReference type="SAM" id="MobiDB-lite"/>
    </source>
</evidence>
<feature type="domain" description="NAD(P)-binding" evidence="2">
    <location>
        <begin position="13"/>
        <end position="119"/>
    </location>
</feature>
<dbReference type="InterPro" id="IPR036291">
    <property type="entry name" value="NAD(P)-bd_dom_sf"/>
</dbReference>
<evidence type="ECO:0000313" key="4">
    <source>
        <dbReference type="Proteomes" id="UP000571817"/>
    </source>
</evidence>
<sequence length="336" mass="35705">MDTMTPGRALVLGATGYVGSRLVPQLLDAGWSTRVMSRHPQRLTDRAWSARAEIVGGDASSAEDMATACADVDVVYYLLHSMDGTGDFAQRDRELADVCAQVAADAGVRRIVYLGALHPSGPLSPHLASRVEVGEILLAGEVPTTVLQAAVVLGAGSASFELLRHLSARLIVAPAPDWVLNRLQPIAIRDALHYLVESAAMAPDVNRSFDIGGPDVLSYRDMVLQYADIAGLHRRHLLTLQAPKLLTGIAGEVVGRLTPVPRGVAAPLVGSLVHEVICHEHDIEDLIEPELGGLLSFELAVLAALENEGRGEPGRLPEPGAQDPAYRTSADPTWAG</sequence>
<dbReference type="Pfam" id="PF13460">
    <property type="entry name" value="NAD_binding_10"/>
    <property type="match status" value="1"/>
</dbReference>
<gene>
    <name evidence="3" type="ORF">HNR15_002912</name>
</gene>
<evidence type="ECO:0000259" key="2">
    <source>
        <dbReference type="Pfam" id="PF13460"/>
    </source>
</evidence>
<name>A0A853DJ11_9MICO</name>
<dbReference type="EMBL" id="JACCFW010000001">
    <property type="protein sequence ID" value="NYJ75949.1"/>
    <property type="molecule type" value="Genomic_DNA"/>
</dbReference>
<feature type="region of interest" description="Disordered" evidence="1">
    <location>
        <begin position="309"/>
        <end position="336"/>
    </location>
</feature>
<dbReference type="PANTHER" id="PTHR12126:SF11">
    <property type="entry name" value="NADH DEHYDROGENASE [UBIQUINONE] 1 ALPHA SUBCOMPLEX SUBUNIT 9, MITOCHONDRIAL"/>
    <property type="match status" value="1"/>
</dbReference>
<dbReference type="AlphaFoldDB" id="A0A853DJ11"/>
<accession>A0A853DJ11</accession>
<evidence type="ECO:0000313" key="3">
    <source>
        <dbReference type="EMBL" id="NYJ75949.1"/>
    </source>
</evidence>
<proteinExistence type="predicted"/>
<dbReference type="InterPro" id="IPR051207">
    <property type="entry name" value="ComplexI_NDUFA9_subunit"/>
</dbReference>